<gene>
    <name evidence="2" type="ORF">PICMEDRAFT_24395</name>
</gene>
<evidence type="ECO:0000313" key="2">
    <source>
        <dbReference type="EMBL" id="ODQ46136.1"/>
    </source>
</evidence>
<dbReference type="GO" id="GO:0043291">
    <property type="term" value="C:RAVE complex"/>
    <property type="evidence" value="ECO:0007669"/>
    <property type="project" value="EnsemblFungi"/>
</dbReference>
<dbReference type="STRING" id="763406.A0A1E3NJ89"/>
<reference evidence="2 3" key="1">
    <citation type="journal article" date="2016" name="Proc. Natl. Acad. Sci. U.S.A.">
        <title>Comparative genomics of biotechnologically important yeasts.</title>
        <authorList>
            <person name="Riley R."/>
            <person name="Haridas S."/>
            <person name="Wolfe K.H."/>
            <person name="Lopes M.R."/>
            <person name="Hittinger C.T."/>
            <person name="Goeker M."/>
            <person name="Salamov A.A."/>
            <person name="Wisecaver J.H."/>
            <person name="Long T.M."/>
            <person name="Calvey C.H."/>
            <person name="Aerts A.L."/>
            <person name="Barry K.W."/>
            <person name="Choi C."/>
            <person name="Clum A."/>
            <person name="Coughlan A.Y."/>
            <person name="Deshpande S."/>
            <person name="Douglass A.P."/>
            <person name="Hanson S.J."/>
            <person name="Klenk H.-P."/>
            <person name="LaButti K.M."/>
            <person name="Lapidus A."/>
            <person name="Lindquist E.A."/>
            <person name="Lipzen A.M."/>
            <person name="Meier-Kolthoff J.P."/>
            <person name="Ohm R.A."/>
            <person name="Otillar R.P."/>
            <person name="Pangilinan J.L."/>
            <person name="Peng Y."/>
            <person name="Rokas A."/>
            <person name="Rosa C.A."/>
            <person name="Scheuner C."/>
            <person name="Sibirny A.A."/>
            <person name="Slot J.C."/>
            <person name="Stielow J.B."/>
            <person name="Sun H."/>
            <person name="Kurtzman C.P."/>
            <person name="Blackwell M."/>
            <person name="Grigoriev I.V."/>
            <person name="Jeffries T.W."/>
        </authorList>
    </citation>
    <scope>NUCLEOTIDE SEQUENCE [LARGE SCALE GENOMIC DNA]</scope>
    <source>
        <strain evidence="2 3">NRRL Y-2026</strain>
    </source>
</reference>
<name>A0A1E3NJ89_9ASCO</name>
<dbReference type="EMBL" id="KV454004">
    <property type="protein sequence ID" value="ODQ46136.1"/>
    <property type="molecule type" value="Genomic_DNA"/>
</dbReference>
<dbReference type="InterPro" id="IPR036322">
    <property type="entry name" value="WD40_repeat_dom_sf"/>
</dbReference>
<dbReference type="SMART" id="SM00320">
    <property type="entry name" value="WD40"/>
    <property type="match status" value="3"/>
</dbReference>
<feature type="non-terminal residue" evidence="2">
    <location>
        <position position="1"/>
    </location>
</feature>
<dbReference type="PANTHER" id="PTHR13950">
    <property type="entry name" value="RABCONNECTIN-RELATED"/>
    <property type="match status" value="1"/>
</dbReference>
<evidence type="ECO:0000259" key="1">
    <source>
        <dbReference type="Pfam" id="PF12234"/>
    </source>
</evidence>
<dbReference type="Proteomes" id="UP000094455">
    <property type="component" value="Unassembled WGS sequence"/>
</dbReference>
<organism evidence="2 3">
    <name type="scientific">Pichia membranifaciens NRRL Y-2026</name>
    <dbReference type="NCBI Taxonomy" id="763406"/>
    <lineage>
        <taxon>Eukaryota</taxon>
        <taxon>Fungi</taxon>
        <taxon>Dikarya</taxon>
        <taxon>Ascomycota</taxon>
        <taxon>Saccharomycotina</taxon>
        <taxon>Pichiomycetes</taxon>
        <taxon>Pichiales</taxon>
        <taxon>Pichiaceae</taxon>
        <taxon>Pichia</taxon>
    </lineage>
</organism>
<evidence type="ECO:0000313" key="3">
    <source>
        <dbReference type="Proteomes" id="UP000094455"/>
    </source>
</evidence>
<dbReference type="Pfam" id="PF12234">
    <property type="entry name" value="Rav1p_C"/>
    <property type="match status" value="1"/>
</dbReference>
<feature type="non-terminal residue" evidence="2">
    <location>
        <position position="1328"/>
    </location>
</feature>
<dbReference type="InterPro" id="IPR022033">
    <property type="entry name" value="Rav1p_C"/>
</dbReference>
<proteinExistence type="predicted"/>
<feature type="domain" description="RAVE complex protein Rav1 C-terminal" evidence="1">
    <location>
        <begin position="681"/>
        <end position="1322"/>
    </location>
</feature>
<dbReference type="GO" id="GO:0045022">
    <property type="term" value="P:early endosome to late endosome transport"/>
    <property type="evidence" value="ECO:0007669"/>
    <property type="project" value="EnsemblFungi"/>
</dbReference>
<dbReference type="GeneID" id="30179036"/>
<protein>
    <recommendedName>
        <fullName evidence="1">RAVE complex protein Rav1 C-terminal domain-containing protein</fullName>
    </recommendedName>
</protein>
<keyword evidence="3" id="KW-1185">Reference proteome</keyword>
<dbReference type="GO" id="GO:0070072">
    <property type="term" value="P:vacuolar proton-transporting V-type ATPase complex assembly"/>
    <property type="evidence" value="ECO:0007669"/>
    <property type="project" value="EnsemblFungi"/>
</dbReference>
<sequence>LGFLPGEPNDTTNSCSFVNWNTIQILAYTSGNNLVIFTKNSTHLQTIYLPADSFVVDANKVNGKIAVAIKNQVYVYTPVISNCYNFIFHGRKNLDELRIEWTLEHVITNEDDQTDITCLSWSDYSEVSDMDLDSQFLDLPPEFNPKTLCELVTGSNDSLTMHQLSYVNENDEKTMKCKLVWHKKQPNPVYKVKFSPNATCIASIGRYDKNVKLWHRLGFDTEFCDFELHYLLHDAYVTDIFWKNHMNSTDPNNKDSGSGISVENQHNVLYTITNNSLLKVYSTYRLERGFEIFNSGSLDLYAGESYKRELGVIKSVEKSSVELDSSARKRHKLLDLMNAKCELCIIIGSDGEVRLYGLSNLCNALPTNMSSFLIDKFKQNGQTFNAKIKLSKYCLPTIPNAFLLKSIQINHYSGKMTLTLVIHDFFKNTIRELGFTFGELFQFDRSRSLKDEGKKYPVKDISIGCLQQKFTGHNKSVKRLIRSTDGSSILSVTRFDENYLWSPIYLNNGRTTLTKKSIIITSSPVINAVIWKNGDYVFTLLKDKLICYDCLNTDEGSGRVARNISSLDIKINTDPECIFLLPESSATECHLVMIFKNGECRSFQFSISNKSEPKSKSEAFYELFECSIQDLNASEKDDLHIISAINPVGWKQFIGKAGRDVLATVSSNGLVSVYYVTFSGNDKDKTICWHLKDKFRTGVQNCSFISCSSINKMAVVDGSKTKLSIWDTKVGVMDYFEEFQGEIIKDLDWTSTVYGQGILAVGFKLHSLLYTQLRYDYTNNTLSFAKIKKVDISDQTTHEIGDSIWMEDGLLVVGAGNQLYLSDKKIDDKDFTATKAIGTLEILSNDIFHLCSALNGPLPLYHPQFIIQLLFSGRHTLIKSILAKLSVVLREIDLGKRKDDDFDLGIPISAIMSHTNDVNDEKLQQWDKKNDPDSAIDTTDFNEQCGEILIEKLQKMRLPFLSGHQQITLSHTVSIMKEILLKYVKVLDINGLKFYLTMKLFMVNMGREVMRNINNSIRMRDMTFALHSDNKDLLYNIVDEQAEMKIDWLNAKRYLLPYWMENHKLKSVMEKIAANEFLKFQNENGGKKDPTTCSIFYLTLKKKHILIGLWKTSIGHSERDKMVKFLSHDFTEKRWKSAALKNAYVLLGKHRYVEAASFFLLADAPKDAVNVIVKQLDDVALAVAVARCYEGCDNGPSIKSILERKILTDAITTNDRWKLSWVFWILGDKPHAAQALIKPLHCIKEDIEKILPNYRWVNIDNVIRTSNTEDPVLLVMYDSLRNRNVAYYKGIADVKPEHEFSFVIKAATMYSRMGCDWLALYLVKKWKF</sequence>
<dbReference type="Pfam" id="PF00400">
    <property type="entry name" value="WD40"/>
    <property type="match status" value="1"/>
</dbReference>
<dbReference type="PANTHER" id="PTHR13950:SF9">
    <property type="entry name" value="RABCONNECTIN-3A"/>
    <property type="match status" value="1"/>
</dbReference>
<dbReference type="InterPro" id="IPR052208">
    <property type="entry name" value="DmX-like/RAVE_component"/>
</dbReference>
<accession>A0A1E3NJ89</accession>
<dbReference type="InterPro" id="IPR001680">
    <property type="entry name" value="WD40_rpt"/>
</dbReference>
<dbReference type="SUPFAM" id="SSF50978">
    <property type="entry name" value="WD40 repeat-like"/>
    <property type="match status" value="2"/>
</dbReference>
<dbReference type="Gene3D" id="2.130.10.10">
    <property type="entry name" value="YVTN repeat-like/Quinoprotein amine dehydrogenase"/>
    <property type="match status" value="1"/>
</dbReference>
<dbReference type="OrthoDB" id="342131at2759"/>
<dbReference type="GO" id="GO:0007035">
    <property type="term" value="P:vacuolar acidification"/>
    <property type="evidence" value="ECO:0007669"/>
    <property type="project" value="EnsemblFungi"/>
</dbReference>
<dbReference type="GO" id="GO:0043254">
    <property type="term" value="P:regulation of protein-containing complex assembly"/>
    <property type="evidence" value="ECO:0007669"/>
    <property type="project" value="EnsemblFungi"/>
</dbReference>
<dbReference type="RefSeq" id="XP_019017249.1">
    <property type="nucleotide sequence ID" value="XM_019162349.1"/>
</dbReference>
<dbReference type="InterPro" id="IPR015943">
    <property type="entry name" value="WD40/YVTN_repeat-like_dom_sf"/>
</dbReference>